<dbReference type="SUPFAM" id="SSF56752">
    <property type="entry name" value="D-aminoacid aminotransferase-like PLP-dependent enzymes"/>
    <property type="match status" value="1"/>
</dbReference>
<accession>A0ABP9E0L3</accession>
<protein>
    <submittedName>
        <fullName evidence="2">Branched-chain amino acid transaminase</fullName>
    </submittedName>
</protein>
<dbReference type="Gene3D" id="3.20.10.10">
    <property type="entry name" value="D-amino Acid Aminotransferase, subunit A, domain 2"/>
    <property type="match status" value="1"/>
</dbReference>
<comment type="similarity">
    <text evidence="1">Belongs to the class-IV pyridoxal-phosphate-dependent aminotransferase family.</text>
</comment>
<organism evidence="2 3">
    <name type="scientific">Actinomycetospora straminea</name>
    <dbReference type="NCBI Taxonomy" id="663607"/>
    <lineage>
        <taxon>Bacteria</taxon>
        <taxon>Bacillati</taxon>
        <taxon>Actinomycetota</taxon>
        <taxon>Actinomycetes</taxon>
        <taxon>Pseudonocardiales</taxon>
        <taxon>Pseudonocardiaceae</taxon>
        <taxon>Actinomycetospora</taxon>
    </lineage>
</organism>
<dbReference type="InterPro" id="IPR001544">
    <property type="entry name" value="Aminotrans_IV"/>
</dbReference>
<gene>
    <name evidence="2" type="ORF">GCM10023203_11190</name>
</gene>
<dbReference type="RefSeq" id="WP_274229732.1">
    <property type="nucleotide sequence ID" value="NZ_BAABHQ010000002.1"/>
</dbReference>
<comment type="caution">
    <text evidence="2">The sequence shown here is derived from an EMBL/GenBank/DDBJ whole genome shotgun (WGS) entry which is preliminary data.</text>
</comment>
<keyword evidence="3" id="KW-1185">Reference proteome</keyword>
<dbReference type="EMBL" id="BAABHQ010000002">
    <property type="protein sequence ID" value="GAA4864966.1"/>
    <property type="molecule type" value="Genomic_DNA"/>
</dbReference>
<evidence type="ECO:0000313" key="2">
    <source>
        <dbReference type="EMBL" id="GAA4864966.1"/>
    </source>
</evidence>
<dbReference type="PANTHER" id="PTHR42743">
    <property type="entry name" value="AMINO-ACID AMINOTRANSFERASE"/>
    <property type="match status" value="1"/>
</dbReference>
<evidence type="ECO:0000313" key="3">
    <source>
        <dbReference type="Proteomes" id="UP001500457"/>
    </source>
</evidence>
<dbReference type="InterPro" id="IPR043132">
    <property type="entry name" value="BCAT-like_C"/>
</dbReference>
<evidence type="ECO:0000256" key="1">
    <source>
        <dbReference type="ARBA" id="ARBA00009320"/>
    </source>
</evidence>
<sequence>MAHVASLSQLQTPRWASVDGALAPYADVKVHISAEALTRALSIFEGVKGYWDADSSTFMLRSPLAHLQRLRRSARLFHIPFQIDDEEWVRRHRQLAAELLVPGRDLWLRPTLYVTEGHWGEGTVATMVITAFTQTQAEGDPMRLGVSTWRRGTDVDLPTRVKSSANYVVARLARIEARRLGYDDAILLNREGRVAEATGACVVLVTDEGIVVPPSSEGALDSLTVRIIEQLCLREAVDFTRRPVDRTELLAAREVGIAGTISELTLVDEVDGFRFPVDGLLRRLRDAYLRVMRGQDHLPGVDMVPVLTAADVAARDSPVTANGTAPH</sequence>
<reference evidence="3" key="1">
    <citation type="journal article" date="2019" name="Int. J. Syst. Evol. Microbiol.">
        <title>The Global Catalogue of Microorganisms (GCM) 10K type strain sequencing project: providing services to taxonomists for standard genome sequencing and annotation.</title>
        <authorList>
            <consortium name="The Broad Institute Genomics Platform"/>
            <consortium name="The Broad Institute Genome Sequencing Center for Infectious Disease"/>
            <person name="Wu L."/>
            <person name="Ma J."/>
        </authorList>
    </citation>
    <scope>NUCLEOTIDE SEQUENCE [LARGE SCALE GENOMIC DNA]</scope>
    <source>
        <strain evidence="3">JCM 17983</strain>
    </source>
</reference>
<dbReference type="InterPro" id="IPR050571">
    <property type="entry name" value="Class-IV_PLP-Dep_Aminotrnsfr"/>
</dbReference>
<dbReference type="InterPro" id="IPR043131">
    <property type="entry name" value="BCAT-like_N"/>
</dbReference>
<dbReference type="Pfam" id="PF01063">
    <property type="entry name" value="Aminotran_4"/>
    <property type="match status" value="1"/>
</dbReference>
<dbReference type="Gene3D" id="3.30.470.10">
    <property type="match status" value="1"/>
</dbReference>
<dbReference type="Proteomes" id="UP001500457">
    <property type="component" value="Unassembled WGS sequence"/>
</dbReference>
<proteinExistence type="inferred from homology"/>
<name>A0ABP9E0L3_9PSEU</name>
<dbReference type="PANTHER" id="PTHR42743:SF5">
    <property type="entry name" value="AMINODEOXYCHORISMATE LYASE"/>
    <property type="match status" value="1"/>
</dbReference>
<dbReference type="InterPro" id="IPR036038">
    <property type="entry name" value="Aminotransferase-like"/>
</dbReference>